<accession>A0A0A7G2N2</accession>
<dbReference type="AlphaFoldDB" id="A0A0A7G2N2"/>
<protein>
    <submittedName>
        <fullName evidence="1">Uncharacterized protein</fullName>
    </submittedName>
</protein>
<organism evidence="1 2">
    <name type="scientific">Clostridium baratii str. Sullivan</name>
    <dbReference type="NCBI Taxonomy" id="1415775"/>
    <lineage>
        <taxon>Bacteria</taxon>
        <taxon>Bacillati</taxon>
        <taxon>Bacillota</taxon>
        <taxon>Clostridia</taxon>
        <taxon>Eubacteriales</taxon>
        <taxon>Clostridiaceae</taxon>
        <taxon>Clostridium</taxon>
    </lineage>
</organism>
<name>A0A0A7G2N2_9CLOT</name>
<dbReference type="KEGG" id="cbv:U729_3189"/>
<evidence type="ECO:0000313" key="1">
    <source>
        <dbReference type="EMBL" id="AIY85276.1"/>
    </source>
</evidence>
<dbReference type="EMBL" id="CP006906">
    <property type="protein sequence ID" value="AIY85276.1"/>
    <property type="molecule type" value="Genomic_DNA"/>
</dbReference>
<gene>
    <name evidence="1" type="ORF">U729_3189</name>
</gene>
<keyword evidence="2" id="KW-1185">Reference proteome</keyword>
<evidence type="ECO:0000313" key="2">
    <source>
        <dbReference type="Proteomes" id="UP000030635"/>
    </source>
</evidence>
<geneLocation type="plasmid" evidence="1 2">
    <name>pCBJ</name>
</geneLocation>
<keyword evidence="1" id="KW-0614">Plasmid</keyword>
<dbReference type="Proteomes" id="UP000030635">
    <property type="component" value="Plasmid pCBJ"/>
</dbReference>
<proteinExistence type="predicted"/>
<dbReference type="HOGENOM" id="CLU_1114289_0_0_9"/>
<sequence length="249" mass="28707">MVKTREENGYLYTLTDYSYPFIKKARSLNGNWTGSEWKFKLENKEYVLKALRDIFGEDGTNEIERVDMLIDLKKYVEAKYPNGIDDEIDIFNVSVVRRPARDSNVKMVNNCIVTNGNFESRGGSRANPRIGDIEGIELKLSNIPKSIVEKEIKQYKLDCITILEKPKAALGPKQVKTLIKYKIGTNEITEKYPIYEGERTLIYRNQIIISTEKEINSFINGDINDYELSESPFGIDSTEYFEVVDKIIE</sequence>
<dbReference type="RefSeq" id="WP_040113723.1">
    <property type="nucleotide sequence ID" value="NZ_CP006906.1"/>
</dbReference>
<reference evidence="1 2" key="1">
    <citation type="journal article" date="2015" name="Infect. Genet. Evol.">
        <title>Genomic sequences of six botulinum neurotoxin-producing strains representing three clostridial species illustrate the mobility and diversity of botulinum neurotoxin genes.</title>
        <authorList>
            <person name="Smith T.J."/>
            <person name="Hill K.K."/>
            <person name="Xie G."/>
            <person name="Foley B.T."/>
            <person name="Williamson C.H."/>
            <person name="Foster J.T."/>
            <person name="Johnson S.L."/>
            <person name="Chertkov O."/>
            <person name="Teshima H."/>
            <person name="Gibbons H.S."/>
            <person name="Johnsky L.A."/>
            <person name="Karavis M.A."/>
            <person name="Smith L.A."/>
        </authorList>
    </citation>
    <scope>NUCLEOTIDE SEQUENCE [LARGE SCALE GENOMIC DNA]</scope>
    <source>
        <strain evidence="1">Sullivan</strain>
        <plasmid evidence="2">Plasmid pCBJ</plasmid>
    </source>
</reference>